<dbReference type="AlphaFoldDB" id="A0A167I2X5"/>
<organism evidence="6 7">
    <name type="scientific">Calocera viscosa (strain TUFC12733)</name>
    <dbReference type="NCBI Taxonomy" id="1330018"/>
    <lineage>
        <taxon>Eukaryota</taxon>
        <taxon>Fungi</taxon>
        <taxon>Dikarya</taxon>
        <taxon>Basidiomycota</taxon>
        <taxon>Agaricomycotina</taxon>
        <taxon>Dacrymycetes</taxon>
        <taxon>Dacrymycetales</taxon>
        <taxon>Dacrymycetaceae</taxon>
        <taxon>Calocera</taxon>
    </lineage>
</organism>
<dbReference type="STRING" id="1330018.A0A167I2X5"/>
<dbReference type="OrthoDB" id="2152029at2759"/>
<evidence type="ECO:0000259" key="5">
    <source>
        <dbReference type="Pfam" id="PF07859"/>
    </source>
</evidence>
<proteinExistence type="inferred from homology"/>
<feature type="transmembrane region" description="Helical" evidence="4">
    <location>
        <begin position="15"/>
        <end position="33"/>
    </location>
</feature>
<evidence type="ECO:0000313" key="6">
    <source>
        <dbReference type="EMBL" id="KZO92241.1"/>
    </source>
</evidence>
<dbReference type="InterPro" id="IPR033140">
    <property type="entry name" value="Lipase_GDXG_put_SER_AS"/>
</dbReference>
<dbReference type="PANTHER" id="PTHR48081">
    <property type="entry name" value="AB HYDROLASE SUPERFAMILY PROTEIN C4A8.06C"/>
    <property type="match status" value="1"/>
</dbReference>
<keyword evidence="4" id="KW-0472">Membrane</keyword>
<protein>
    <submittedName>
        <fullName evidence="6">Alpha/beta-hydrolase</fullName>
    </submittedName>
</protein>
<accession>A0A167I2X5</accession>
<evidence type="ECO:0000256" key="4">
    <source>
        <dbReference type="SAM" id="Phobius"/>
    </source>
</evidence>
<dbReference type="GO" id="GO:0016787">
    <property type="term" value="F:hydrolase activity"/>
    <property type="evidence" value="ECO:0007669"/>
    <property type="project" value="UniProtKB-KW"/>
</dbReference>
<keyword evidence="2 6" id="KW-0378">Hydrolase</keyword>
<evidence type="ECO:0000256" key="3">
    <source>
        <dbReference type="PROSITE-ProRule" id="PRU10038"/>
    </source>
</evidence>
<dbReference type="PANTHER" id="PTHR48081:SF8">
    <property type="entry name" value="ALPHA_BETA HYDROLASE FOLD-3 DOMAIN-CONTAINING PROTEIN-RELATED"/>
    <property type="match status" value="1"/>
</dbReference>
<evidence type="ECO:0000256" key="2">
    <source>
        <dbReference type="ARBA" id="ARBA00022801"/>
    </source>
</evidence>
<sequence>MDKPSTPSVLRKLEALALIVYAGVVIAPYYVLVHLRPSGRGYPSWTLFQNLRIRMLGWGLSDFSPRFQEAVAWPLSYEPTQGELAKHKVGFTRAPIYEGQIFGEVGALAEKWEVKRIRVAAWWYGDGEDGTRTDYKAAEGEKIILFLHGGAFIVGGGHPDELNSYIPSQLASLSKTFRRAVSIDYRLSTLVPEQRWNSYPTALIDCISAFHYLLSLKFEPSNIIIAGDSAGGNLALALTRYLLVEEKIKVGGLILISPWGDLTTSRDDTKSSRAFNYGKDMFDEIVDAGSWAARAYLGGESAANAYISPACKTIQPTFEGFPRTYLTVGEMEVLLDDSRTLRERLQRAINGALTYEEQPRMPHDVFIFSCMDAERRQIINRIADWIDSDEKA</sequence>
<name>A0A167I2X5_CALVF</name>
<dbReference type="EMBL" id="KV417312">
    <property type="protein sequence ID" value="KZO92241.1"/>
    <property type="molecule type" value="Genomic_DNA"/>
</dbReference>
<feature type="active site" evidence="3">
    <location>
        <position position="229"/>
    </location>
</feature>
<evidence type="ECO:0000256" key="1">
    <source>
        <dbReference type="ARBA" id="ARBA00010515"/>
    </source>
</evidence>
<keyword evidence="4" id="KW-0812">Transmembrane</keyword>
<feature type="domain" description="Alpha/beta hydrolase fold-3" evidence="5">
    <location>
        <begin position="144"/>
        <end position="366"/>
    </location>
</feature>
<dbReference type="InterPro" id="IPR013094">
    <property type="entry name" value="AB_hydrolase_3"/>
</dbReference>
<dbReference type="Proteomes" id="UP000076738">
    <property type="component" value="Unassembled WGS sequence"/>
</dbReference>
<dbReference type="InterPro" id="IPR029058">
    <property type="entry name" value="AB_hydrolase_fold"/>
</dbReference>
<dbReference type="SUPFAM" id="SSF53474">
    <property type="entry name" value="alpha/beta-Hydrolases"/>
    <property type="match status" value="1"/>
</dbReference>
<comment type="similarity">
    <text evidence="1">Belongs to the 'GDXG' lipolytic enzyme family.</text>
</comment>
<dbReference type="InterPro" id="IPR050300">
    <property type="entry name" value="GDXG_lipolytic_enzyme"/>
</dbReference>
<keyword evidence="7" id="KW-1185">Reference proteome</keyword>
<gene>
    <name evidence="6" type="ORF">CALVIDRAFT_310943</name>
</gene>
<reference evidence="6 7" key="1">
    <citation type="journal article" date="2016" name="Mol. Biol. Evol.">
        <title>Comparative Genomics of Early-Diverging Mushroom-Forming Fungi Provides Insights into the Origins of Lignocellulose Decay Capabilities.</title>
        <authorList>
            <person name="Nagy L.G."/>
            <person name="Riley R."/>
            <person name="Tritt A."/>
            <person name="Adam C."/>
            <person name="Daum C."/>
            <person name="Floudas D."/>
            <person name="Sun H."/>
            <person name="Yadav J.S."/>
            <person name="Pangilinan J."/>
            <person name="Larsson K.H."/>
            <person name="Matsuura K."/>
            <person name="Barry K."/>
            <person name="Labutti K."/>
            <person name="Kuo R."/>
            <person name="Ohm R.A."/>
            <person name="Bhattacharya S.S."/>
            <person name="Shirouzu T."/>
            <person name="Yoshinaga Y."/>
            <person name="Martin F.M."/>
            <person name="Grigoriev I.V."/>
            <person name="Hibbett D.S."/>
        </authorList>
    </citation>
    <scope>NUCLEOTIDE SEQUENCE [LARGE SCALE GENOMIC DNA]</scope>
    <source>
        <strain evidence="6 7">TUFC12733</strain>
    </source>
</reference>
<dbReference type="Pfam" id="PF07859">
    <property type="entry name" value="Abhydrolase_3"/>
    <property type="match status" value="1"/>
</dbReference>
<evidence type="ECO:0000313" key="7">
    <source>
        <dbReference type="Proteomes" id="UP000076738"/>
    </source>
</evidence>
<keyword evidence="4" id="KW-1133">Transmembrane helix</keyword>
<dbReference type="PROSITE" id="PS01174">
    <property type="entry name" value="LIPASE_GDXG_SER"/>
    <property type="match status" value="1"/>
</dbReference>
<dbReference type="Gene3D" id="3.40.50.1820">
    <property type="entry name" value="alpha/beta hydrolase"/>
    <property type="match status" value="1"/>
</dbReference>